<protein>
    <submittedName>
        <fullName evidence="2">TfoX/Sxy family protein</fullName>
    </submittedName>
</protein>
<dbReference type="Gene3D" id="1.10.150.20">
    <property type="entry name" value="5' to 3' exonuclease, C-terminal subdomain"/>
    <property type="match status" value="1"/>
</dbReference>
<dbReference type="InterPro" id="IPR047525">
    <property type="entry name" value="TfoX-like"/>
</dbReference>
<dbReference type="EMBL" id="JAAOLX010000003">
    <property type="protein sequence ID" value="NHQ85840.1"/>
    <property type="molecule type" value="Genomic_DNA"/>
</dbReference>
<feature type="domain" description="TfoX C-terminal" evidence="1">
    <location>
        <begin position="1"/>
        <end position="79"/>
    </location>
</feature>
<evidence type="ECO:0000313" key="3">
    <source>
        <dbReference type="Proteomes" id="UP000712570"/>
    </source>
</evidence>
<name>A0ABX0KNI6_9NEIS</name>
<proteinExistence type="predicted"/>
<sequence length="89" mass="9722">MRQKISDLANLGPQSQAMLEAAGICSVQAIYDLGSVRAYLQVKQINPHASLNLLYALEGAVSGQPWQTVARQHKTSLLLALESMEKQTK</sequence>
<dbReference type="InterPro" id="IPR007077">
    <property type="entry name" value="TfoX_C"/>
</dbReference>
<comment type="caution">
    <text evidence="2">The sequence shown here is derived from an EMBL/GenBank/DDBJ whole genome shotgun (WGS) entry which is preliminary data.</text>
</comment>
<reference evidence="2 3" key="1">
    <citation type="submission" date="2020-03" db="EMBL/GenBank/DDBJ databases">
        <title>Draft genome sequence of environmentally isolated violet-colored cultures.</title>
        <authorList>
            <person name="Wilson H.S."/>
        </authorList>
    </citation>
    <scope>NUCLEOTIDE SEQUENCE [LARGE SCALE GENOMIC DNA]</scope>
    <source>
        <strain evidence="2 3">HSC-16F04</strain>
    </source>
</reference>
<dbReference type="PANTHER" id="PTHR36121:SF1">
    <property type="entry name" value="PROTEIN SXY"/>
    <property type="match status" value="1"/>
</dbReference>
<organism evidence="2 3">
    <name type="scientific">Iodobacter violaceini</name>
    <dbReference type="NCBI Taxonomy" id="3044271"/>
    <lineage>
        <taxon>Bacteria</taxon>
        <taxon>Pseudomonadati</taxon>
        <taxon>Pseudomonadota</taxon>
        <taxon>Betaproteobacteria</taxon>
        <taxon>Neisseriales</taxon>
        <taxon>Chitinibacteraceae</taxon>
        <taxon>Iodobacter</taxon>
    </lineage>
</organism>
<evidence type="ECO:0000313" key="2">
    <source>
        <dbReference type="EMBL" id="NHQ85840.1"/>
    </source>
</evidence>
<keyword evidence="3" id="KW-1185">Reference proteome</keyword>
<evidence type="ECO:0000259" key="1">
    <source>
        <dbReference type="Pfam" id="PF04994"/>
    </source>
</evidence>
<accession>A0ABX0KNI6</accession>
<dbReference type="Pfam" id="PF04994">
    <property type="entry name" value="TfoX_C"/>
    <property type="match status" value="1"/>
</dbReference>
<gene>
    <name evidence="2" type="ORF">HA050_06865</name>
</gene>
<dbReference type="Proteomes" id="UP000712570">
    <property type="component" value="Unassembled WGS sequence"/>
</dbReference>
<dbReference type="PANTHER" id="PTHR36121">
    <property type="entry name" value="PROTEIN SXY"/>
    <property type="match status" value="1"/>
</dbReference>
<dbReference type="RefSeq" id="WP_166823841.1">
    <property type="nucleotide sequence ID" value="NZ_JAAOLX010000003.1"/>
</dbReference>